<keyword evidence="1" id="KW-0808">Transferase</keyword>
<name>A0A1F6YWA7_9BACT</name>
<evidence type="ECO:0000313" key="1">
    <source>
        <dbReference type="EMBL" id="OGJ10636.1"/>
    </source>
</evidence>
<dbReference type="PROSITE" id="PS00092">
    <property type="entry name" value="N6_MTASE"/>
    <property type="match status" value="1"/>
</dbReference>
<evidence type="ECO:0000313" key="2">
    <source>
        <dbReference type="Proteomes" id="UP000178975"/>
    </source>
</evidence>
<dbReference type="InterPro" id="IPR002052">
    <property type="entry name" value="DNA_methylase_N6_adenine_CS"/>
</dbReference>
<dbReference type="Pfam" id="PF13651">
    <property type="entry name" value="EcoRI_methylase"/>
    <property type="match status" value="1"/>
</dbReference>
<comment type="caution">
    <text evidence="1">The sequence shown here is derived from an EMBL/GenBank/DDBJ whole genome shotgun (WGS) entry which is preliminary data.</text>
</comment>
<dbReference type="AlphaFoldDB" id="A0A1F6YWA7"/>
<organism evidence="1 2">
    <name type="scientific">Candidatus Nomurabacteria bacterium RIFOXYC2_FULL_36_19</name>
    <dbReference type="NCBI Taxonomy" id="1801806"/>
    <lineage>
        <taxon>Bacteria</taxon>
        <taxon>Candidatus Nomuraibacteriota</taxon>
    </lineage>
</organism>
<accession>A0A1F6YWA7</accession>
<dbReference type="Proteomes" id="UP000178975">
    <property type="component" value="Unassembled WGS sequence"/>
</dbReference>
<dbReference type="GO" id="GO:0003676">
    <property type="term" value="F:nucleic acid binding"/>
    <property type="evidence" value="ECO:0007669"/>
    <property type="project" value="InterPro"/>
</dbReference>
<protein>
    <submittedName>
        <fullName evidence="1">Modification methylase</fullName>
    </submittedName>
</protein>
<reference evidence="1 2" key="1">
    <citation type="journal article" date="2016" name="Nat. Commun.">
        <title>Thousands of microbial genomes shed light on interconnected biogeochemical processes in an aquifer system.</title>
        <authorList>
            <person name="Anantharaman K."/>
            <person name="Brown C.T."/>
            <person name="Hug L.A."/>
            <person name="Sharon I."/>
            <person name="Castelle C.J."/>
            <person name="Probst A.J."/>
            <person name="Thomas B.C."/>
            <person name="Singh A."/>
            <person name="Wilkins M.J."/>
            <person name="Karaoz U."/>
            <person name="Brodie E.L."/>
            <person name="Williams K.H."/>
            <person name="Hubbard S.S."/>
            <person name="Banfield J.F."/>
        </authorList>
    </citation>
    <scope>NUCLEOTIDE SEQUENCE [LARGE SCALE GENOMIC DNA]</scope>
</reference>
<keyword evidence="1" id="KW-0489">Methyltransferase</keyword>
<dbReference type="InterPro" id="IPR025247">
    <property type="entry name" value="EcoRI-like_methylase"/>
</dbReference>
<dbReference type="GO" id="GO:0032259">
    <property type="term" value="P:methylation"/>
    <property type="evidence" value="ECO:0007669"/>
    <property type="project" value="UniProtKB-KW"/>
</dbReference>
<dbReference type="GO" id="GO:0008168">
    <property type="term" value="F:methyltransferase activity"/>
    <property type="evidence" value="ECO:0007669"/>
    <property type="project" value="UniProtKB-KW"/>
</dbReference>
<sequence>MKKTSSNKNLKKANTAKSDEFYTQISDIEKELGNYKKHLKNKVIFCNCDDPEESHFWKYFAENFEHLGLKKLVSTHYKDANLFTKESPYKLEIVKDANKDGKINKLDTIKTPLKQNGDFRSSECIEILKEADIVVTNPPFSLFREYLAQLFEYKKKFIIIGNLNAITYKETFKLIKENKIWLGQSIHSGDREFRVPEYYPLNSASNRIDENGNKYIRVKGVRWFTNLDYKERHEDLILYKTYRGHESEYPKYDNYNAINVDITKDIPVDYKGAIGVPITFLDKYNPDQFEIVGLGNSRDNFTPNKNYFNPYKVMRDGEKKNGNAINCVLAIESQTKPDDIYYISKNSKYLIAPYARILIKNKKI</sequence>
<dbReference type="EMBL" id="MFWE01000005">
    <property type="protein sequence ID" value="OGJ10636.1"/>
    <property type="molecule type" value="Genomic_DNA"/>
</dbReference>
<proteinExistence type="predicted"/>
<gene>
    <name evidence="1" type="ORF">A2456_01430</name>
</gene>